<dbReference type="STRING" id="1359163.NLO413_0335"/>
<dbReference type="InterPro" id="IPR007523">
    <property type="entry name" value="NDUFAF3/AAMDC"/>
</dbReference>
<dbReference type="CDD" id="cd00248">
    <property type="entry name" value="Mth938-like"/>
    <property type="match status" value="1"/>
</dbReference>
<gene>
    <name evidence="1" type="ORF">NLO413_0335</name>
</gene>
<evidence type="ECO:0000313" key="2">
    <source>
        <dbReference type="Proteomes" id="UP000033562"/>
    </source>
</evidence>
<sequence>MDITSSISLNKNVINSFSKGKFVISNRVYYSSCIVSQDEVVLLKELSFANIGEVISGINNSFNVILVGTGKECIFLPKEQHNSFYNLGLNVEYMSTAAACRTYNVLLYDGRKVCTVLMVL</sequence>
<dbReference type="SUPFAM" id="SSF64076">
    <property type="entry name" value="MTH938-like"/>
    <property type="match status" value="1"/>
</dbReference>
<name>A0A0F3NLL4_9RICK</name>
<dbReference type="RefSeq" id="WP_045808781.1">
    <property type="nucleotide sequence ID" value="NZ_LANX01000001.1"/>
</dbReference>
<protein>
    <submittedName>
        <fullName evidence="1">Uncharacterized protein</fullName>
    </submittedName>
</protein>
<dbReference type="InterPro" id="IPR036748">
    <property type="entry name" value="MTH938-like_sf"/>
</dbReference>
<dbReference type="Pfam" id="PF04430">
    <property type="entry name" value="DUF498"/>
    <property type="match status" value="1"/>
</dbReference>
<dbReference type="PANTHER" id="PTHR21192:SF2">
    <property type="entry name" value="NADH DEHYDROGENASE [UBIQUINONE] 1 ALPHA SUBCOMPLEX ASSEMBLY FACTOR 3"/>
    <property type="match status" value="1"/>
</dbReference>
<dbReference type="Gene3D" id="3.40.1230.10">
    <property type="entry name" value="MTH938-like"/>
    <property type="match status" value="1"/>
</dbReference>
<evidence type="ECO:0000313" key="1">
    <source>
        <dbReference type="EMBL" id="KJV68963.1"/>
    </source>
</evidence>
<reference evidence="1 2" key="1">
    <citation type="submission" date="2015-02" db="EMBL/GenBank/DDBJ databases">
        <title>Genome Sequencing of Rickettsiales.</title>
        <authorList>
            <person name="Daugherty S.C."/>
            <person name="Su Q."/>
            <person name="Abolude K."/>
            <person name="Beier-Sexton M."/>
            <person name="Carlyon J.A."/>
            <person name="Carter R."/>
            <person name="Day N.P."/>
            <person name="Dumler S.J."/>
            <person name="Dyachenko V."/>
            <person name="Godinez A."/>
            <person name="Kurtti T.J."/>
            <person name="Lichay M."/>
            <person name="Mullins K.E."/>
            <person name="Ott S."/>
            <person name="Pappas-Brown V."/>
            <person name="Paris D.H."/>
            <person name="Patel P."/>
            <person name="Richards A.L."/>
            <person name="Sadzewicz L."/>
            <person name="Sears K."/>
            <person name="Seidman D."/>
            <person name="Sengamalay N."/>
            <person name="Stenos J."/>
            <person name="Tallon L.J."/>
            <person name="Vincent G."/>
            <person name="Fraser C.M."/>
            <person name="Munderloh U."/>
            <person name="Dunning-Hotopp J.C."/>
        </authorList>
    </citation>
    <scope>NUCLEOTIDE SEQUENCE [LARGE SCALE GENOMIC DNA]</scope>
    <source>
        <strain evidence="1 2">RAC413</strain>
    </source>
</reference>
<dbReference type="EMBL" id="LANX01000001">
    <property type="protein sequence ID" value="KJV68963.1"/>
    <property type="molecule type" value="Genomic_DNA"/>
</dbReference>
<accession>A0A0F3NLL4</accession>
<dbReference type="AlphaFoldDB" id="A0A0F3NLL4"/>
<dbReference type="OrthoDB" id="7351393at2"/>
<proteinExistence type="predicted"/>
<dbReference type="Proteomes" id="UP000033562">
    <property type="component" value="Unassembled WGS sequence"/>
</dbReference>
<organism evidence="1 2">
    <name type="scientific">Candidatus Neoehrlichia procyonis str. RAC413</name>
    <dbReference type="NCBI Taxonomy" id="1359163"/>
    <lineage>
        <taxon>Bacteria</taxon>
        <taxon>Pseudomonadati</taxon>
        <taxon>Pseudomonadota</taxon>
        <taxon>Alphaproteobacteria</taxon>
        <taxon>Rickettsiales</taxon>
        <taxon>Anaplasmataceae</taxon>
        <taxon>Candidatus Neoehrlichia</taxon>
    </lineage>
</organism>
<comment type="caution">
    <text evidence="1">The sequence shown here is derived from an EMBL/GenBank/DDBJ whole genome shotgun (WGS) entry which is preliminary data.</text>
</comment>
<dbReference type="PANTHER" id="PTHR21192">
    <property type="entry name" value="NUCLEAR PROTEIN E3-3"/>
    <property type="match status" value="1"/>
</dbReference>
<keyword evidence="2" id="KW-1185">Reference proteome</keyword>